<dbReference type="EMBL" id="JACJIQ010000001">
    <property type="protein sequence ID" value="MBA9075593.1"/>
    <property type="molecule type" value="Genomic_DNA"/>
</dbReference>
<dbReference type="AlphaFoldDB" id="A0A839GDI7"/>
<sequence>MRNFKISTFVGLICVVQLLVVLGFGWYKESGDLKTAAMYLVVFYLTAVLINFVFGFFLILINLKNRLDRLTFLLLFLLAAFLVGNEFLQPNGYVLYRFVIMASFFMCAFYFYRVLKKNQATVA</sequence>
<evidence type="ECO:0000256" key="1">
    <source>
        <dbReference type="SAM" id="Phobius"/>
    </source>
</evidence>
<evidence type="ECO:0000313" key="3">
    <source>
        <dbReference type="Proteomes" id="UP000563094"/>
    </source>
</evidence>
<feature type="transmembrane region" description="Helical" evidence="1">
    <location>
        <begin position="94"/>
        <end position="112"/>
    </location>
</feature>
<keyword evidence="1" id="KW-0472">Membrane</keyword>
<evidence type="ECO:0000313" key="2">
    <source>
        <dbReference type="EMBL" id="MBA9075593.1"/>
    </source>
</evidence>
<feature type="transmembrane region" description="Helical" evidence="1">
    <location>
        <begin position="70"/>
        <end position="88"/>
    </location>
</feature>
<name>A0A839GDI7_9BACT</name>
<feature type="transmembrane region" description="Helical" evidence="1">
    <location>
        <begin position="7"/>
        <end position="27"/>
    </location>
</feature>
<protein>
    <submittedName>
        <fullName evidence="2">Uncharacterized protein</fullName>
    </submittedName>
</protein>
<keyword evidence="3" id="KW-1185">Reference proteome</keyword>
<keyword evidence="1" id="KW-0812">Transmembrane</keyword>
<organism evidence="2 3">
    <name type="scientific">Rufibacter quisquiliarum</name>
    <dbReference type="NCBI Taxonomy" id="1549639"/>
    <lineage>
        <taxon>Bacteria</taxon>
        <taxon>Pseudomonadati</taxon>
        <taxon>Bacteroidota</taxon>
        <taxon>Cytophagia</taxon>
        <taxon>Cytophagales</taxon>
        <taxon>Hymenobacteraceae</taxon>
        <taxon>Rufibacter</taxon>
    </lineage>
</organism>
<dbReference type="RefSeq" id="WP_182511289.1">
    <property type="nucleotide sequence ID" value="NZ_JACJIQ010000001.1"/>
</dbReference>
<keyword evidence="1" id="KW-1133">Transmembrane helix</keyword>
<proteinExistence type="predicted"/>
<dbReference type="Proteomes" id="UP000563094">
    <property type="component" value="Unassembled WGS sequence"/>
</dbReference>
<feature type="transmembrane region" description="Helical" evidence="1">
    <location>
        <begin position="39"/>
        <end position="63"/>
    </location>
</feature>
<gene>
    <name evidence="2" type="ORF">FHS90_000290</name>
</gene>
<comment type="caution">
    <text evidence="2">The sequence shown here is derived from an EMBL/GenBank/DDBJ whole genome shotgun (WGS) entry which is preliminary data.</text>
</comment>
<accession>A0A839GDI7</accession>
<reference evidence="2 3" key="1">
    <citation type="submission" date="2020-08" db="EMBL/GenBank/DDBJ databases">
        <title>Genomic Encyclopedia of Type Strains, Phase IV (KMG-IV): sequencing the most valuable type-strain genomes for metagenomic binning, comparative biology and taxonomic classification.</title>
        <authorList>
            <person name="Goeker M."/>
        </authorList>
    </citation>
    <scope>NUCLEOTIDE SEQUENCE [LARGE SCALE GENOMIC DNA]</scope>
    <source>
        <strain evidence="2 3">DSM 29854</strain>
    </source>
</reference>